<keyword evidence="1" id="KW-0808">Transferase</keyword>
<dbReference type="Pfam" id="PF05686">
    <property type="entry name" value="Glyco_transf_90"/>
    <property type="match status" value="1"/>
</dbReference>
<comment type="caution">
    <text evidence="3">The sequence shown here is derived from an EMBL/GenBank/DDBJ whole genome shotgun (WGS) entry which is preliminary data.</text>
</comment>
<evidence type="ECO:0000256" key="1">
    <source>
        <dbReference type="ARBA" id="ARBA00022679"/>
    </source>
</evidence>
<evidence type="ECO:0000313" key="4">
    <source>
        <dbReference type="Proteomes" id="UP001202550"/>
    </source>
</evidence>
<gene>
    <name evidence="3" type="ORF">M3N55_13390</name>
</gene>
<dbReference type="InterPro" id="IPR051091">
    <property type="entry name" value="O-Glucosyltr/Glycosyltrsf_90"/>
</dbReference>
<sequence>MMRLSDSENAVLDRLVQGSVARVGPFGQGGFDTCSVMFLSADFDSGTTQDRTGAPGPFGRRWGKWAEIGTAHKPLRSLGALTALQGIGARGIVHMDFQDARVLGTEARPLPAPVLCYCRRPGARNVVLWPLPRYHDLDTQRFLGKTPPDMLTFDDKRDAVVWRGALSGRTRPTRPGGRNCMHLIAALETAPTTRDGAPILAELRKNLRFGMVFDRATAPDFDLGLTCDDRIAASLARHGVGYVVKPSRPMSWQRQFRYILSVRGNDTGSNFIPALDSNSVVLREEDGWELFYSAVIRPWEHYIPLAPLLTDLDEKLDWARANPAECRAIAARARALCALLGDARLRDLHLRAVHAHYADIARRA</sequence>
<dbReference type="InterPro" id="IPR006598">
    <property type="entry name" value="CAP10"/>
</dbReference>
<proteinExistence type="predicted"/>
<organism evidence="3 4">
    <name type="scientific">Roseinatronobacter domitianus</name>
    <dbReference type="NCBI Taxonomy" id="2940293"/>
    <lineage>
        <taxon>Bacteria</taxon>
        <taxon>Pseudomonadati</taxon>
        <taxon>Pseudomonadota</taxon>
        <taxon>Alphaproteobacteria</taxon>
        <taxon>Rhodobacterales</taxon>
        <taxon>Paracoccaceae</taxon>
        <taxon>Roseinatronobacter</taxon>
    </lineage>
</organism>
<reference evidence="3 4" key="1">
    <citation type="submission" date="2022-05" db="EMBL/GenBank/DDBJ databases">
        <title>Seasonal and diel survey of microbial diversity of the Tyrrhenian coast.</title>
        <authorList>
            <person name="Gattoni G."/>
            <person name="Corral P."/>
        </authorList>
    </citation>
    <scope>NUCLEOTIDE SEQUENCE [LARGE SCALE GENOMIC DNA]</scope>
    <source>
        <strain evidence="3 4">V10</strain>
    </source>
</reference>
<evidence type="ECO:0000259" key="2">
    <source>
        <dbReference type="SMART" id="SM00672"/>
    </source>
</evidence>
<dbReference type="Proteomes" id="UP001202550">
    <property type="component" value="Unassembled WGS sequence"/>
</dbReference>
<evidence type="ECO:0000313" key="3">
    <source>
        <dbReference type="EMBL" id="MCL1629726.1"/>
    </source>
</evidence>
<name>A0ABT0M4E4_9RHOB</name>
<accession>A0ABT0M4E4</accession>
<protein>
    <recommendedName>
        <fullName evidence="2">Glycosyl transferase CAP10 domain-containing protein</fullName>
    </recommendedName>
</protein>
<feature type="domain" description="Glycosyl transferase CAP10" evidence="2">
    <location>
        <begin position="92"/>
        <end position="358"/>
    </location>
</feature>
<keyword evidence="4" id="KW-1185">Reference proteome</keyword>
<dbReference type="PANTHER" id="PTHR12203:SF35">
    <property type="entry name" value="PROTEIN O-GLUCOSYLTRANSFERASE 1"/>
    <property type="match status" value="1"/>
</dbReference>
<dbReference type="RefSeq" id="WP_249059912.1">
    <property type="nucleotide sequence ID" value="NZ_JALZWP010000015.1"/>
</dbReference>
<dbReference type="EMBL" id="JALZWP010000015">
    <property type="protein sequence ID" value="MCL1629726.1"/>
    <property type="molecule type" value="Genomic_DNA"/>
</dbReference>
<dbReference type="SMART" id="SM00672">
    <property type="entry name" value="CAP10"/>
    <property type="match status" value="1"/>
</dbReference>
<dbReference type="PANTHER" id="PTHR12203">
    <property type="entry name" value="KDEL LYS-ASP-GLU-LEU CONTAINING - RELATED"/>
    <property type="match status" value="1"/>
</dbReference>